<sequence>MKDKIKIDIVSDIVCPWCYIGLKRLEKAVSESSERYSFDINFKAFQLNPHLSKEGISRNAYLETKFGSQSAVESLINTVEVSARQIGLEMNMDAIERMPNTFELHRLLWLASYEKKQYVFKKRLFKAFFTEGIDLTIKDNILELANDVGLSNAIIEAFSHKHTGSREIKEEELSIRDMGIDAVPCFIINDKYMVKGAQYPETFIKIFDELSGEAIRETHGQNCSEDQCDTTAG</sequence>
<dbReference type="GO" id="GO:0016853">
    <property type="term" value="F:isomerase activity"/>
    <property type="evidence" value="ECO:0007669"/>
    <property type="project" value="UniProtKB-KW"/>
</dbReference>
<comment type="caution">
    <text evidence="2">The sequence shown here is derived from an EMBL/GenBank/DDBJ whole genome shotgun (WGS) entry which is preliminary data.</text>
</comment>
<accession>A0AAE4BQZ9</accession>
<dbReference type="AlphaFoldDB" id="A0AAE4BQZ9"/>
<protein>
    <submittedName>
        <fullName evidence="2">DsbA family dithiol-disulfide isomerase</fullName>
    </submittedName>
</protein>
<name>A0AAE4BQZ9_9BACT</name>
<gene>
    <name evidence="2" type="ORF">HNQ88_000394</name>
</gene>
<dbReference type="Gene3D" id="3.40.30.10">
    <property type="entry name" value="Glutaredoxin"/>
    <property type="match status" value="1"/>
</dbReference>
<dbReference type="EMBL" id="JAVDQD010000001">
    <property type="protein sequence ID" value="MDR6237418.1"/>
    <property type="molecule type" value="Genomic_DNA"/>
</dbReference>
<dbReference type="Pfam" id="PF01323">
    <property type="entry name" value="DSBA"/>
    <property type="match status" value="1"/>
</dbReference>
<dbReference type="PANTHER" id="PTHR13887:SF41">
    <property type="entry name" value="THIOREDOXIN SUPERFAMILY PROTEIN"/>
    <property type="match status" value="1"/>
</dbReference>
<dbReference type="Proteomes" id="UP001185092">
    <property type="component" value="Unassembled WGS sequence"/>
</dbReference>
<dbReference type="SUPFAM" id="SSF52833">
    <property type="entry name" value="Thioredoxin-like"/>
    <property type="match status" value="1"/>
</dbReference>
<keyword evidence="2" id="KW-0413">Isomerase</keyword>
<dbReference type="InterPro" id="IPR036249">
    <property type="entry name" value="Thioredoxin-like_sf"/>
</dbReference>
<dbReference type="GO" id="GO:0016491">
    <property type="term" value="F:oxidoreductase activity"/>
    <property type="evidence" value="ECO:0007669"/>
    <property type="project" value="InterPro"/>
</dbReference>
<evidence type="ECO:0000259" key="1">
    <source>
        <dbReference type="Pfam" id="PF01323"/>
    </source>
</evidence>
<feature type="domain" description="DSBA-like thioredoxin" evidence="1">
    <location>
        <begin position="7"/>
        <end position="203"/>
    </location>
</feature>
<proteinExistence type="predicted"/>
<keyword evidence="3" id="KW-1185">Reference proteome</keyword>
<evidence type="ECO:0000313" key="3">
    <source>
        <dbReference type="Proteomes" id="UP001185092"/>
    </source>
</evidence>
<dbReference type="RefSeq" id="WP_309936883.1">
    <property type="nucleotide sequence ID" value="NZ_AP025305.1"/>
</dbReference>
<organism evidence="2 3">
    <name type="scientific">Aureibacter tunicatorum</name>
    <dbReference type="NCBI Taxonomy" id="866807"/>
    <lineage>
        <taxon>Bacteria</taxon>
        <taxon>Pseudomonadati</taxon>
        <taxon>Bacteroidota</taxon>
        <taxon>Cytophagia</taxon>
        <taxon>Cytophagales</taxon>
        <taxon>Persicobacteraceae</taxon>
        <taxon>Aureibacter</taxon>
    </lineage>
</organism>
<reference evidence="2" key="1">
    <citation type="submission" date="2023-07" db="EMBL/GenBank/DDBJ databases">
        <title>Genomic Encyclopedia of Type Strains, Phase IV (KMG-IV): sequencing the most valuable type-strain genomes for metagenomic binning, comparative biology and taxonomic classification.</title>
        <authorList>
            <person name="Goeker M."/>
        </authorList>
    </citation>
    <scope>NUCLEOTIDE SEQUENCE</scope>
    <source>
        <strain evidence="2">DSM 26174</strain>
    </source>
</reference>
<dbReference type="CDD" id="cd03024">
    <property type="entry name" value="DsbA_FrnE"/>
    <property type="match status" value="1"/>
</dbReference>
<evidence type="ECO:0000313" key="2">
    <source>
        <dbReference type="EMBL" id="MDR6237418.1"/>
    </source>
</evidence>
<dbReference type="InterPro" id="IPR001853">
    <property type="entry name" value="DSBA-like_thioredoxin_dom"/>
</dbReference>
<dbReference type="PANTHER" id="PTHR13887">
    <property type="entry name" value="GLUTATHIONE S-TRANSFERASE KAPPA"/>
    <property type="match status" value="1"/>
</dbReference>